<gene>
    <name evidence="2" type="ordered locus">PMT_2345</name>
</gene>
<feature type="transmembrane region" description="Helical" evidence="1">
    <location>
        <begin position="6"/>
        <end position="26"/>
    </location>
</feature>
<protein>
    <submittedName>
        <fullName evidence="2">Uncharacterized protein</fullName>
    </submittedName>
</protein>
<dbReference type="KEGG" id="pmt:PMT_2345"/>
<dbReference type="HOGENOM" id="CLU_211103_0_0_3"/>
<keyword evidence="1" id="KW-0472">Membrane</keyword>
<dbReference type="Proteomes" id="UP000001423">
    <property type="component" value="Chromosome"/>
</dbReference>
<keyword evidence="3" id="KW-1185">Reference proteome</keyword>
<evidence type="ECO:0000313" key="2">
    <source>
        <dbReference type="EMBL" id="CAX31864.1"/>
    </source>
</evidence>
<dbReference type="eggNOG" id="ENOG5030XNT">
    <property type="taxonomic scope" value="Bacteria"/>
</dbReference>
<organism evidence="2 3">
    <name type="scientific">Prochlorococcus marinus (strain MIT 9313)</name>
    <dbReference type="NCBI Taxonomy" id="74547"/>
    <lineage>
        <taxon>Bacteria</taxon>
        <taxon>Bacillati</taxon>
        <taxon>Cyanobacteriota</taxon>
        <taxon>Cyanophyceae</taxon>
        <taxon>Synechococcales</taxon>
        <taxon>Prochlorococcaceae</taxon>
        <taxon>Prochlorococcus</taxon>
    </lineage>
</organism>
<evidence type="ECO:0000313" key="3">
    <source>
        <dbReference type="Proteomes" id="UP000001423"/>
    </source>
</evidence>
<accession>B9ERG8</accession>
<keyword evidence="1" id="KW-1133">Transmembrane helix</keyword>
<proteinExistence type="predicted"/>
<sequence>MEHLHWSYREVGLLVVFYGVLMMWWIRGSKRKQDLAKPLTEKEFANCLDRIWARDF</sequence>
<keyword evidence="1" id="KW-0812">Transmembrane</keyword>
<evidence type="ECO:0000256" key="1">
    <source>
        <dbReference type="SAM" id="Phobius"/>
    </source>
</evidence>
<dbReference type="AlphaFoldDB" id="B9ERG8"/>
<dbReference type="EMBL" id="BX548175">
    <property type="protein sequence ID" value="CAX31864.1"/>
    <property type="molecule type" value="Genomic_DNA"/>
</dbReference>
<name>B9ERG8_PROMM</name>
<reference evidence="2 3" key="1">
    <citation type="journal article" date="2003" name="Nature">
        <title>Genome divergence in two Prochlorococcus ecotypes reflects oceanic niche differentiation.</title>
        <authorList>
            <person name="Rocap G."/>
            <person name="Larimer F.W."/>
            <person name="Lamerdin J.E."/>
            <person name="Malfatti S."/>
            <person name="Chain P."/>
            <person name="Ahlgren N.A."/>
            <person name="Arellano A."/>
            <person name="Coleman M."/>
            <person name="Hauser L."/>
            <person name="Hess W.R."/>
            <person name="Johnson Z.I."/>
            <person name="Land M.L."/>
            <person name="Lindell D."/>
            <person name="Post A.F."/>
            <person name="Regala W."/>
            <person name="Shah M."/>
            <person name="Shaw S.L."/>
            <person name="Steglich C."/>
            <person name="Sullivan M.B."/>
            <person name="Ting C.S."/>
            <person name="Tolonen A."/>
            <person name="Webb E.A."/>
            <person name="Zinser E.R."/>
            <person name="Chisholm S.W."/>
        </authorList>
    </citation>
    <scope>NUCLEOTIDE SEQUENCE [LARGE SCALE GENOMIC DNA]</scope>
    <source>
        <strain evidence="3">MIT 9313</strain>
    </source>
</reference>